<feature type="region of interest" description="Disordered" evidence="1">
    <location>
        <begin position="110"/>
        <end position="146"/>
    </location>
</feature>
<dbReference type="HOGENOM" id="CLU_029307_7_2_1"/>
<evidence type="ECO:0000313" key="2">
    <source>
        <dbReference type="EnsemblPlants" id="PGSC0003DMT400085126"/>
    </source>
</evidence>
<proteinExistence type="predicted"/>
<feature type="region of interest" description="Disordered" evidence="1">
    <location>
        <begin position="20"/>
        <end position="90"/>
    </location>
</feature>
<feature type="compositionally biased region" description="Polar residues" evidence="1">
    <location>
        <begin position="113"/>
        <end position="146"/>
    </location>
</feature>
<dbReference type="EnsemblPlants" id="PGSC0003DMT400085126">
    <property type="protein sequence ID" value="PGSC0003DMT400085126"/>
    <property type="gene ID" value="PGSC0003DMG400034697"/>
</dbReference>
<reference evidence="3" key="1">
    <citation type="journal article" date="2011" name="Nature">
        <title>Genome sequence and analysis of the tuber crop potato.</title>
        <authorList>
            <consortium name="The Potato Genome Sequencing Consortium"/>
        </authorList>
    </citation>
    <scope>NUCLEOTIDE SEQUENCE [LARGE SCALE GENOMIC DNA]</scope>
    <source>
        <strain evidence="3">cv. DM1-3 516 R44</strain>
    </source>
</reference>
<feature type="compositionally biased region" description="Basic and acidic residues" evidence="1">
    <location>
        <begin position="57"/>
        <end position="66"/>
    </location>
</feature>
<dbReference type="AlphaFoldDB" id="M1D8T5"/>
<evidence type="ECO:0000256" key="1">
    <source>
        <dbReference type="SAM" id="MobiDB-lite"/>
    </source>
</evidence>
<sequence>MDWRPRLSLNGRELDDFLKGQREKSEYPEDMVKTNIVMPPRKKARDITINEGGSNPPKKERQEPPPRNKGKGKRPTSDRKTSIRDSSLPSWVRGFYPAVQAFLAETPLAAPSESGTAVSSEVTPGIETQDQSDAPGTDNQTDGAAV</sequence>
<name>M1D8T5_SOLTU</name>
<dbReference type="InParanoid" id="M1D8T5"/>
<organism evidence="2 3">
    <name type="scientific">Solanum tuberosum</name>
    <name type="common">Potato</name>
    <dbReference type="NCBI Taxonomy" id="4113"/>
    <lineage>
        <taxon>Eukaryota</taxon>
        <taxon>Viridiplantae</taxon>
        <taxon>Streptophyta</taxon>
        <taxon>Embryophyta</taxon>
        <taxon>Tracheophyta</taxon>
        <taxon>Spermatophyta</taxon>
        <taxon>Magnoliopsida</taxon>
        <taxon>eudicotyledons</taxon>
        <taxon>Gunneridae</taxon>
        <taxon>Pentapetalae</taxon>
        <taxon>asterids</taxon>
        <taxon>lamiids</taxon>
        <taxon>Solanales</taxon>
        <taxon>Solanaceae</taxon>
        <taxon>Solanoideae</taxon>
        <taxon>Solaneae</taxon>
        <taxon>Solanum</taxon>
    </lineage>
</organism>
<evidence type="ECO:0000313" key="3">
    <source>
        <dbReference type="Proteomes" id="UP000011115"/>
    </source>
</evidence>
<reference evidence="2" key="2">
    <citation type="submission" date="2015-06" db="UniProtKB">
        <authorList>
            <consortium name="EnsemblPlants"/>
        </authorList>
    </citation>
    <scope>IDENTIFICATION</scope>
    <source>
        <strain evidence="2">DM1-3 516 R44</strain>
    </source>
</reference>
<evidence type="ECO:0008006" key="4">
    <source>
        <dbReference type="Google" id="ProtNLM"/>
    </source>
</evidence>
<keyword evidence="3" id="KW-1185">Reference proteome</keyword>
<dbReference type="PaxDb" id="4113-PGSC0003DMT400085126"/>
<dbReference type="Proteomes" id="UP000011115">
    <property type="component" value="Unassembled WGS sequence"/>
</dbReference>
<feature type="compositionally biased region" description="Basic and acidic residues" evidence="1">
    <location>
        <begin position="20"/>
        <end position="32"/>
    </location>
</feature>
<protein>
    <recommendedName>
        <fullName evidence="4">Integrase core domain containing protein</fullName>
    </recommendedName>
</protein>
<accession>M1D8T5</accession>
<dbReference type="Gramene" id="PGSC0003DMT400085126">
    <property type="protein sequence ID" value="PGSC0003DMT400085126"/>
    <property type="gene ID" value="PGSC0003DMG400034697"/>
</dbReference>